<feature type="signal peptide" evidence="1">
    <location>
        <begin position="1"/>
        <end position="23"/>
    </location>
</feature>
<protein>
    <recommendedName>
        <fullName evidence="4">PorT family protein</fullName>
    </recommendedName>
</protein>
<keyword evidence="1" id="KW-0732">Signal</keyword>
<name>A0ABW3QB53_9BACT</name>
<gene>
    <name evidence="2" type="ORF">ACFQ4C_27025</name>
</gene>
<dbReference type="InterPro" id="IPR011250">
    <property type="entry name" value="OMP/PagP_B-barrel"/>
</dbReference>
<comment type="caution">
    <text evidence="2">The sequence shown here is derived from an EMBL/GenBank/DDBJ whole genome shotgun (WGS) entry which is preliminary data.</text>
</comment>
<dbReference type="EMBL" id="JBHTLP010000023">
    <property type="protein sequence ID" value="MFD1144812.1"/>
    <property type="molecule type" value="Genomic_DNA"/>
</dbReference>
<organism evidence="2 3">
    <name type="scientific">Larkinella insperata</name>
    <dbReference type="NCBI Taxonomy" id="332158"/>
    <lineage>
        <taxon>Bacteria</taxon>
        <taxon>Pseudomonadati</taxon>
        <taxon>Bacteroidota</taxon>
        <taxon>Cytophagia</taxon>
        <taxon>Cytophagales</taxon>
        <taxon>Spirosomataceae</taxon>
        <taxon>Larkinella</taxon>
    </lineage>
</organism>
<dbReference type="SUPFAM" id="SSF56925">
    <property type="entry name" value="OMPA-like"/>
    <property type="match status" value="1"/>
</dbReference>
<accession>A0ABW3QB53</accession>
<dbReference type="RefSeq" id="WP_265993878.1">
    <property type="nucleotide sequence ID" value="NZ_CP110973.1"/>
</dbReference>
<evidence type="ECO:0000313" key="2">
    <source>
        <dbReference type="EMBL" id="MFD1144812.1"/>
    </source>
</evidence>
<keyword evidence="3" id="KW-1185">Reference proteome</keyword>
<evidence type="ECO:0000313" key="3">
    <source>
        <dbReference type="Proteomes" id="UP001597116"/>
    </source>
</evidence>
<sequence length="386" mass="43524">MTRFLSIFSFLNLLLLAHPDAFSQMPDDYRWEISGSGSGLRSSDVSPTGWFIRQQLTYFPHRNVGVSAGVGWGKLDDLSPLKTGNAQELYNLFYRQHNATELNLVLAPVRSRRQTVRLSAGLALWRTQAMTVDSAYVSDLQRQQYEIIPRFTDARRLVPQVGLGYQVNVSPRWLIGLEARAYWTGGGKTATTVGVTTAYRFRLSADSLGIRRIDRQDLKAGIRLGATHSVGNGRSPSEVYRTRLVGGIWGEVPISLTWFARGEISYAQRGYRVYERRQGNTRHVPTVSSQNFLDWTILFSHEVAYRWRLFVGPQLAMFLNGKAEADGEPEEVRRRSFGGMVVGTAVQLSDRLQLDGRYQRDVFSLSTNQGGGLHGFQLGVNYFFKP</sequence>
<reference evidence="3" key="1">
    <citation type="journal article" date="2019" name="Int. J. Syst. Evol. Microbiol.">
        <title>The Global Catalogue of Microorganisms (GCM) 10K type strain sequencing project: providing services to taxonomists for standard genome sequencing and annotation.</title>
        <authorList>
            <consortium name="The Broad Institute Genomics Platform"/>
            <consortium name="The Broad Institute Genome Sequencing Center for Infectious Disease"/>
            <person name="Wu L."/>
            <person name="Ma J."/>
        </authorList>
    </citation>
    <scope>NUCLEOTIDE SEQUENCE [LARGE SCALE GENOMIC DNA]</scope>
    <source>
        <strain evidence="3">CCUG 55608</strain>
    </source>
</reference>
<evidence type="ECO:0008006" key="4">
    <source>
        <dbReference type="Google" id="ProtNLM"/>
    </source>
</evidence>
<proteinExistence type="predicted"/>
<dbReference type="Gene3D" id="2.40.160.20">
    <property type="match status" value="1"/>
</dbReference>
<evidence type="ECO:0000256" key="1">
    <source>
        <dbReference type="SAM" id="SignalP"/>
    </source>
</evidence>
<feature type="chain" id="PRO_5046951374" description="PorT family protein" evidence="1">
    <location>
        <begin position="24"/>
        <end position="386"/>
    </location>
</feature>
<dbReference type="Proteomes" id="UP001597116">
    <property type="component" value="Unassembled WGS sequence"/>
</dbReference>